<evidence type="ECO:0000256" key="1">
    <source>
        <dbReference type="ARBA" id="ARBA00022679"/>
    </source>
</evidence>
<protein>
    <submittedName>
        <fullName evidence="5">Ribosomal protein S5-alanine N-acetyltransferase</fullName>
    </submittedName>
</protein>
<proteinExistence type="inferred from homology"/>
<dbReference type="PROSITE" id="PS51186">
    <property type="entry name" value="GNAT"/>
    <property type="match status" value="1"/>
</dbReference>
<dbReference type="GO" id="GO:0005840">
    <property type="term" value="C:ribosome"/>
    <property type="evidence" value="ECO:0007669"/>
    <property type="project" value="UniProtKB-KW"/>
</dbReference>
<dbReference type="Pfam" id="PF13302">
    <property type="entry name" value="Acetyltransf_3"/>
    <property type="match status" value="1"/>
</dbReference>
<dbReference type="InterPro" id="IPR016181">
    <property type="entry name" value="Acyl_CoA_acyltransferase"/>
</dbReference>
<evidence type="ECO:0000313" key="5">
    <source>
        <dbReference type="EMBL" id="GAA0281479.1"/>
    </source>
</evidence>
<comment type="caution">
    <text evidence="5">The sequence shown here is derived from an EMBL/GenBank/DDBJ whole genome shotgun (WGS) entry which is preliminary data.</text>
</comment>
<sequence length="178" mass="19765">MSVTRRLQIEDASELAAVLAANRRFLAPWWPNRPDRYFTAEGQRAAVADALEQQAAGSSVPLLIQDREVIVGAITVQSIIRGAFQSCSVGYWLAENAQGRGLATAALRDAVAVAFGDLRLHRMQAETLVRNERSHRVLRRVGFTEYGTAPSYLHIEGRWQEHLLFQLLTPTPDQVVTG</sequence>
<gene>
    <name evidence="5" type="primary">rimJ</name>
    <name evidence="5" type="ORF">GCM10009539_81670</name>
</gene>
<name>A0ABN0V963_9ACTN</name>
<evidence type="ECO:0000259" key="4">
    <source>
        <dbReference type="PROSITE" id="PS51186"/>
    </source>
</evidence>
<organism evidence="5 6">
    <name type="scientific">Cryptosporangium japonicum</name>
    <dbReference type="NCBI Taxonomy" id="80872"/>
    <lineage>
        <taxon>Bacteria</taxon>
        <taxon>Bacillati</taxon>
        <taxon>Actinomycetota</taxon>
        <taxon>Actinomycetes</taxon>
        <taxon>Cryptosporangiales</taxon>
        <taxon>Cryptosporangiaceae</taxon>
        <taxon>Cryptosporangium</taxon>
    </lineage>
</organism>
<keyword evidence="6" id="KW-1185">Reference proteome</keyword>
<feature type="domain" description="N-acetyltransferase" evidence="4">
    <location>
        <begin position="5"/>
        <end position="170"/>
    </location>
</feature>
<dbReference type="InterPro" id="IPR000182">
    <property type="entry name" value="GNAT_dom"/>
</dbReference>
<evidence type="ECO:0000313" key="6">
    <source>
        <dbReference type="Proteomes" id="UP001500967"/>
    </source>
</evidence>
<dbReference type="SUPFAM" id="SSF55729">
    <property type="entry name" value="Acyl-CoA N-acyltransferases (Nat)"/>
    <property type="match status" value="1"/>
</dbReference>
<comment type="similarity">
    <text evidence="3">Belongs to the acetyltransferase family. RimJ subfamily.</text>
</comment>
<dbReference type="PANTHER" id="PTHR43792">
    <property type="entry name" value="GNAT FAMILY, PUTATIVE (AFU_ORTHOLOGUE AFUA_3G00765)-RELATED-RELATED"/>
    <property type="match status" value="1"/>
</dbReference>
<evidence type="ECO:0000256" key="3">
    <source>
        <dbReference type="ARBA" id="ARBA00038502"/>
    </source>
</evidence>
<dbReference type="PANTHER" id="PTHR43792:SF8">
    <property type="entry name" value="[RIBOSOMAL PROTEIN US5]-ALANINE N-ACETYLTRANSFERASE"/>
    <property type="match status" value="1"/>
</dbReference>
<dbReference type="RefSeq" id="WP_344654335.1">
    <property type="nucleotide sequence ID" value="NZ_BAAAGX010000046.1"/>
</dbReference>
<dbReference type="EMBL" id="BAAAGX010000046">
    <property type="protein sequence ID" value="GAA0281479.1"/>
    <property type="molecule type" value="Genomic_DNA"/>
</dbReference>
<dbReference type="InterPro" id="IPR051531">
    <property type="entry name" value="N-acetyltransferase"/>
</dbReference>
<reference evidence="5 6" key="1">
    <citation type="journal article" date="2019" name="Int. J. Syst. Evol. Microbiol.">
        <title>The Global Catalogue of Microorganisms (GCM) 10K type strain sequencing project: providing services to taxonomists for standard genome sequencing and annotation.</title>
        <authorList>
            <consortium name="The Broad Institute Genomics Platform"/>
            <consortium name="The Broad Institute Genome Sequencing Center for Infectious Disease"/>
            <person name="Wu L."/>
            <person name="Ma J."/>
        </authorList>
    </citation>
    <scope>NUCLEOTIDE SEQUENCE [LARGE SCALE GENOMIC DNA]</scope>
    <source>
        <strain evidence="5 6">JCM 10425</strain>
    </source>
</reference>
<keyword evidence="2" id="KW-0012">Acyltransferase</keyword>
<evidence type="ECO:0000256" key="2">
    <source>
        <dbReference type="ARBA" id="ARBA00023315"/>
    </source>
</evidence>
<dbReference type="Proteomes" id="UP001500967">
    <property type="component" value="Unassembled WGS sequence"/>
</dbReference>
<keyword evidence="5" id="KW-0687">Ribonucleoprotein</keyword>
<keyword evidence="1" id="KW-0808">Transferase</keyword>
<accession>A0ABN0V963</accession>
<dbReference type="Gene3D" id="3.40.630.30">
    <property type="match status" value="1"/>
</dbReference>
<keyword evidence="5" id="KW-0689">Ribosomal protein</keyword>